<dbReference type="Proteomes" id="UP001396334">
    <property type="component" value="Unassembled WGS sequence"/>
</dbReference>
<name>A0ABR2N8S3_9ROSI</name>
<accession>A0ABR2N8S3</accession>
<protein>
    <submittedName>
        <fullName evidence="2">Uncharacterized protein</fullName>
    </submittedName>
</protein>
<keyword evidence="3" id="KW-1185">Reference proteome</keyword>
<feature type="region of interest" description="Disordered" evidence="1">
    <location>
        <begin position="71"/>
        <end position="127"/>
    </location>
</feature>
<dbReference type="EMBL" id="JBBPBN010000210">
    <property type="protein sequence ID" value="KAK8972502.1"/>
    <property type="molecule type" value="Genomic_DNA"/>
</dbReference>
<sequence length="127" mass="13870">MHGLSRQNRTQSVKAPRSKLKLSREANDTGFPNGLTYPSSHEVHNHTNQRQHSKLSIGEVARGSDFIALRQTLAGNQSPNESSNSSEPSPPFHLQPMIDGLTGKDISLSVSKHEQQIDENGESGMKG</sequence>
<reference evidence="2 3" key="1">
    <citation type="journal article" date="2024" name="G3 (Bethesda)">
        <title>Genome assembly of Hibiscus sabdariffa L. provides insights into metabolisms of medicinal natural products.</title>
        <authorList>
            <person name="Kim T."/>
        </authorList>
    </citation>
    <scope>NUCLEOTIDE SEQUENCE [LARGE SCALE GENOMIC DNA]</scope>
    <source>
        <strain evidence="2">TK-2024</strain>
        <tissue evidence="2">Old leaves</tissue>
    </source>
</reference>
<feature type="region of interest" description="Disordered" evidence="1">
    <location>
        <begin position="1"/>
        <end position="55"/>
    </location>
</feature>
<gene>
    <name evidence="2" type="ORF">V6N11_081617</name>
</gene>
<organism evidence="2 3">
    <name type="scientific">Hibiscus sabdariffa</name>
    <name type="common">roselle</name>
    <dbReference type="NCBI Taxonomy" id="183260"/>
    <lineage>
        <taxon>Eukaryota</taxon>
        <taxon>Viridiplantae</taxon>
        <taxon>Streptophyta</taxon>
        <taxon>Embryophyta</taxon>
        <taxon>Tracheophyta</taxon>
        <taxon>Spermatophyta</taxon>
        <taxon>Magnoliopsida</taxon>
        <taxon>eudicotyledons</taxon>
        <taxon>Gunneridae</taxon>
        <taxon>Pentapetalae</taxon>
        <taxon>rosids</taxon>
        <taxon>malvids</taxon>
        <taxon>Malvales</taxon>
        <taxon>Malvaceae</taxon>
        <taxon>Malvoideae</taxon>
        <taxon>Hibiscus</taxon>
    </lineage>
</organism>
<evidence type="ECO:0000313" key="2">
    <source>
        <dbReference type="EMBL" id="KAK8972502.1"/>
    </source>
</evidence>
<feature type="compositionally biased region" description="Polar residues" evidence="1">
    <location>
        <begin position="1"/>
        <end position="13"/>
    </location>
</feature>
<comment type="caution">
    <text evidence="2">The sequence shown here is derived from an EMBL/GenBank/DDBJ whole genome shotgun (WGS) entry which is preliminary data.</text>
</comment>
<evidence type="ECO:0000256" key="1">
    <source>
        <dbReference type="SAM" id="MobiDB-lite"/>
    </source>
</evidence>
<feature type="compositionally biased region" description="Low complexity" evidence="1">
    <location>
        <begin position="78"/>
        <end position="87"/>
    </location>
</feature>
<evidence type="ECO:0000313" key="3">
    <source>
        <dbReference type="Proteomes" id="UP001396334"/>
    </source>
</evidence>
<proteinExistence type="predicted"/>